<dbReference type="EMBL" id="BAAFSV010000005">
    <property type="protein sequence ID" value="GAB1319762.1"/>
    <property type="molecule type" value="Genomic_DNA"/>
</dbReference>
<keyword evidence="4" id="KW-1185">Reference proteome</keyword>
<dbReference type="RefSeq" id="XP_070921492.1">
    <property type="nucleotide sequence ID" value="XM_071065391.1"/>
</dbReference>
<feature type="chain" id="PRO_5047202636" evidence="2">
    <location>
        <begin position="19"/>
        <end position="237"/>
    </location>
</feature>
<accession>A0ABQ0GPU4</accession>
<proteinExistence type="predicted"/>
<keyword evidence="2" id="KW-0732">Signal</keyword>
<evidence type="ECO:0000313" key="4">
    <source>
        <dbReference type="Proteomes" id="UP001628179"/>
    </source>
</evidence>
<gene>
    <name evidence="3" type="ORF">MFIFM68171_09972</name>
</gene>
<protein>
    <submittedName>
        <fullName evidence="3">Infection structure specific protein</fullName>
    </submittedName>
</protein>
<feature type="signal peptide" evidence="2">
    <location>
        <begin position="1"/>
        <end position="18"/>
    </location>
</feature>
<name>A0ABQ0GPU4_9PEZI</name>
<feature type="compositionally biased region" description="Polar residues" evidence="1">
    <location>
        <begin position="185"/>
        <end position="194"/>
    </location>
</feature>
<evidence type="ECO:0000256" key="1">
    <source>
        <dbReference type="SAM" id="MobiDB-lite"/>
    </source>
</evidence>
<dbReference type="Proteomes" id="UP001628179">
    <property type="component" value="Unassembled WGS sequence"/>
</dbReference>
<organism evidence="3 4">
    <name type="scientific">Madurella fahalii</name>
    <dbReference type="NCBI Taxonomy" id="1157608"/>
    <lineage>
        <taxon>Eukaryota</taxon>
        <taxon>Fungi</taxon>
        <taxon>Dikarya</taxon>
        <taxon>Ascomycota</taxon>
        <taxon>Pezizomycotina</taxon>
        <taxon>Sordariomycetes</taxon>
        <taxon>Sordariomycetidae</taxon>
        <taxon>Sordariales</taxon>
        <taxon>Sordariales incertae sedis</taxon>
        <taxon>Madurella</taxon>
    </lineage>
</organism>
<evidence type="ECO:0000256" key="2">
    <source>
        <dbReference type="SAM" id="SignalP"/>
    </source>
</evidence>
<feature type="region of interest" description="Disordered" evidence="1">
    <location>
        <begin position="185"/>
        <end position="211"/>
    </location>
</feature>
<sequence length="237" mass="24168">MHSHVVIPLLVGVSLALANPAPMITAVPGHAFKPRQATVTASSTSLSELDDCASSFDAFISARPTQAPPLSEYLQSSFSSAQASASSSSWSDSVNIDNDCSENFEWRTTFAPPASIASDYTSFTNAWTSWAVSAQSEAKSLASKCADEGIIPANVLLAVMTNVEACKTALSVAYGLINAAELTTTDSPQSTQGDSGQNGNGGLTTTTSTGAAAESRETGYVAAAMAAAGVIGIMGLA</sequence>
<reference evidence="3 4" key="1">
    <citation type="submission" date="2024-09" db="EMBL/GenBank/DDBJ databases">
        <title>Itraconazole resistance in Madurella fahalii resulting from another homologue of gene encoding cytochrome P450 14-alpha sterol demethylase (CYP51).</title>
        <authorList>
            <person name="Yoshioka I."/>
            <person name="Fahal A.H."/>
            <person name="Kaneko S."/>
            <person name="Yaguchi T."/>
        </authorList>
    </citation>
    <scope>NUCLEOTIDE SEQUENCE [LARGE SCALE GENOMIC DNA]</scope>
    <source>
        <strain evidence="3 4">IFM 68171</strain>
    </source>
</reference>
<comment type="caution">
    <text evidence="3">The sequence shown here is derived from an EMBL/GenBank/DDBJ whole genome shotgun (WGS) entry which is preliminary data.</text>
</comment>
<evidence type="ECO:0000313" key="3">
    <source>
        <dbReference type="EMBL" id="GAB1319762.1"/>
    </source>
</evidence>
<dbReference type="GeneID" id="98180714"/>